<keyword evidence="3" id="KW-1185">Reference proteome</keyword>
<name>A0A366FNM0_9HYPH</name>
<comment type="caution">
    <text evidence="2">The sequence shown here is derived from an EMBL/GenBank/DDBJ whole genome shotgun (WGS) entry which is preliminary data.</text>
</comment>
<organism evidence="2 3">
    <name type="scientific">Roseiarcus fermentans</name>
    <dbReference type="NCBI Taxonomy" id="1473586"/>
    <lineage>
        <taxon>Bacteria</taxon>
        <taxon>Pseudomonadati</taxon>
        <taxon>Pseudomonadota</taxon>
        <taxon>Alphaproteobacteria</taxon>
        <taxon>Hyphomicrobiales</taxon>
        <taxon>Roseiarcaceae</taxon>
        <taxon>Roseiarcus</taxon>
    </lineage>
</organism>
<reference evidence="2 3" key="1">
    <citation type="submission" date="2018-06" db="EMBL/GenBank/DDBJ databases">
        <title>Genomic Encyclopedia of Type Strains, Phase IV (KMG-IV): sequencing the most valuable type-strain genomes for metagenomic binning, comparative biology and taxonomic classification.</title>
        <authorList>
            <person name="Goeker M."/>
        </authorList>
    </citation>
    <scope>NUCLEOTIDE SEQUENCE [LARGE SCALE GENOMIC DNA]</scope>
    <source>
        <strain evidence="2 3">DSM 24875</strain>
    </source>
</reference>
<proteinExistence type="predicted"/>
<dbReference type="AlphaFoldDB" id="A0A366FNM0"/>
<evidence type="ECO:0000313" key="2">
    <source>
        <dbReference type="EMBL" id="RBP16167.1"/>
    </source>
</evidence>
<dbReference type="Proteomes" id="UP000253529">
    <property type="component" value="Unassembled WGS sequence"/>
</dbReference>
<sequence>MDFVRALSNRRSVPLPFDSAFPAGAVQGPDRIADGERRTTLDSRPLLGDRAPDPAPADRWSVRRQAEADMRAAMKTGDLDGVRTALKRIAPGVLA</sequence>
<gene>
    <name evidence="2" type="ORF">DFR50_106129</name>
</gene>
<evidence type="ECO:0000256" key="1">
    <source>
        <dbReference type="SAM" id="MobiDB-lite"/>
    </source>
</evidence>
<accession>A0A366FNM0</accession>
<feature type="region of interest" description="Disordered" evidence="1">
    <location>
        <begin position="23"/>
        <end position="58"/>
    </location>
</feature>
<protein>
    <submittedName>
        <fullName evidence="2">Uncharacterized protein</fullName>
    </submittedName>
</protein>
<feature type="compositionally biased region" description="Basic and acidic residues" evidence="1">
    <location>
        <begin position="31"/>
        <end position="41"/>
    </location>
</feature>
<dbReference type="EMBL" id="QNRK01000006">
    <property type="protein sequence ID" value="RBP16167.1"/>
    <property type="molecule type" value="Genomic_DNA"/>
</dbReference>
<evidence type="ECO:0000313" key="3">
    <source>
        <dbReference type="Proteomes" id="UP000253529"/>
    </source>
</evidence>